<evidence type="ECO:0000256" key="12">
    <source>
        <dbReference type="SAM" id="Phobius"/>
    </source>
</evidence>
<keyword evidence="9" id="KW-0325">Glycoprotein</keyword>
<keyword evidence="5 12" id="KW-1133">Transmembrane helix</keyword>
<keyword evidence="2" id="KW-0813">Transport</keyword>
<gene>
    <name evidence="14" type="ORF">DERP_000929</name>
</gene>
<evidence type="ECO:0000256" key="7">
    <source>
        <dbReference type="ARBA" id="ARBA00023136"/>
    </source>
</evidence>
<keyword evidence="11" id="KW-0407">Ion channel</keyword>
<comment type="subcellular location">
    <subcellularLocation>
        <location evidence="1">Cell membrane</location>
        <topology evidence="1">Multi-pass membrane protein</topology>
    </subcellularLocation>
</comment>
<evidence type="ECO:0000256" key="6">
    <source>
        <dbReference type="ARBA" id="ARBA00023065"/>
    </source>
</evidence>
<keyword evidence="3" id="KW-1003">Cell membrane</keyword>
<reference evidence="14 15" key="1">
    <citation type="journal article" date="2018" name="J. Allergy Clin. Immunol.">
        <title>High-quality assembly of Dermatophagoides pteronyssinus genome and transcriptome reveals a wide range of novel allergens.</title>
        <authorList>
            <person name="Liu X.Y."/>
            <person name="Yang K.Y."/>
            <person name="Wang M.Q."/>
            <person name="Kwok J.S."/>
            <person name="Zeng X."/>
            <person name="Yang Z."/>
            <person name="Xiao X.J."/>
            <person name="Lau C.P."/>
            <person name="Li Y."/>
            <person name="Huang Z.M."/>
            <person name="Ba J.G."/>
            <person name="Yim A.K."/>
            <person name="Ouyang C.Y."/>
            <person name="Ngai S.M."/>
            <person name="Chan T.F."/>
            <person name="Leung E.L."/>
            <person name="Liu L."/>
            <person name="Liu Z.G."/>
            <person name="Tsui S.K."/>
        </authorList>
    </citation>
    <scope>NUCLEOTIDE SEQUENCE [LARGE SCALE GENOMIC DNA]</scope>
    <source>
        <strain evidence="14">Derp</strain>
    </source>
</reference>
<accession>A0ABQ8JD13</accession>
<feature type="transmembrane region" description="Helical" evidence="12">
    <location>
        <begin position="138"/>
        <end position="155"/>
    </location>
</feature>
<evidence type="ECO:0000256" key="10">
    <source>
        <dbReference type="ARBA" id="ARBA00023286"/>
    </source>
</evidence>
<dbReference type="PANTHER" id="PTHR42643:SF24">
    <property type="entry name" value="IONOTROPIC RECEPTOR 60A"/>
    <property type="match status" value="1"/>
</dbReference>
<evidence type="ECO:0000256" key="5">
    <source>
        <dbReference type="ARBA" id="ARBA00022989"/>
    </source>
</evidence>
<protein>
    <recommendedName>
        <fullName evidence="13">Ionotropic glutamate receptor L-glutamate and glycine-binding domain-containing protein</fullName>
    </recommendedName>
</protein>
<dbReference type="Proteomes" id="UP000887458">
    <property type="component" value="Unassembled WGS sequence"/>
</dbReference>
<keyword evidence="8" id="KW-0675">Receptor</keyword>
<comment type="caution">
    <text evidence="14">The sequence shown here is derived from an EMBL/GenBank/DDBJ whole genome shotgun (WGS) entry which is preliminary data.</text>
</comment>
<feature type="transmembrane region" description="Helical" evidence="12">
    <location>
        <begin position="198"/>
        <end position="218"/>
    </location>
</feature>
<name>A0ABQ8JD13_DERPT</name>
<dbReference type="Pfam" id="PF10613">
    <property type="entry name" value="Lig_chan-Glu_bd"/>
    <property type="match status" value="1"/>
</dbReference>
<organism evidence="14 15">
    <name type="scientific">Dermatophagoides pteronyssinus</name>
    <name type="common">European house dust mite</name>
    <dbReference type="NCBI Taxonomy" id="6956"/>
    <lineage>
        <taxon>Eukaryota</taxon>
        <taxon>Metazoa</taxon>
        <taxon>Ecdysozoa</taxon>
        <taxon>Arthropoda</taxon>
        <taxon>Chelicerata</taxon>
        <taxon>Arachnida</taxon>
        <taxon>Acari</taxon>
        <taxon>Acariformes</taxon>
        <taxon>Sarcoptiformes</taxon>
        <taxon>Astigmata</taxon>
        <taxon>Psoroptidia</taxon>
        <taxon>Analgoidea</taxon>
        <taxon>Pyroglyphidae</taxon>
        <taxon>Dermatophagoidinae</taxon>
        <taxon>Dermatophagoides</taxon>
    </lineage>
</organism>
<proteinExistence type="predicted"/>
<evidence type="ECO:0000256" key="4">
    <source>
        <dbReference type="ARBA" id="ARBA00022692"/>
    </source>
</evidence>
<dbReference type="PANTHER" id="PTHR42643">
    <property type="entry name" value="IONOTROPIC RECEPTOR 20A-RELATED"/>
    <property type="match status" value="1"/>
</dbReference>
<evidence type="ECO:0000256" key="1">
    <source>
        <dbReference type="ARBA" id="ARBA00004651"/>
    </source>
</evidence>
<dbReference type="Gene3D" id="1.10.287.70">
    <property type="match status" value="1"/>
</dbReference>
<reference evidence="14 15" key="2">
    <citation type="journal article" date="2022" name="Mol. Biol. Evol.">
        <title>Comparative Genomics Reveals Insights into the Divergent Evolution of Astigmatic Mites and Household Pest Adaptations.</title>
        <authorList>
            <person name="Xiong Q."/>
            <person name="Wan A.T."/>
            <person name="Liu X."/>
            <person name="Fung C.S."/>
            <person name="Xiao X."/>
            <person name="Malainual N."/>
            <person name="Hou J."/>
            <person name="Wang L."/>
            <person name="Wang M."/>
            <person name="Yang K.Y."/>
            <person name="Cui Y."/>
            <person name="Leung E.L."/>
            <person name="Nong W."/>
            <person name="Shin S.K."/>
            <person name="Au S.W."/>
            <person name="Jeong K.Y."/>
            <person name="Chew F.T."/>
            <person name="Hui J.H."/>
            <person name="Leung T.F."/>
            <person name="Tungtrongchitr A."/>
            <person name="Zhong N."/>
            <person name="Liu Z."/>
            <person name="Tsui S.K."/>
        </authorList>
    </citation>
    <scope>NUCLEOTIDE SEQUENCE [LARGE SCALE GENOMIC DNA]</scope>
    <source>
        <strain evidence="14">Derp</strain>
    </source>
</reference>
<evidence type="ECO:0000256" key="11">
    <source>
        <dbReference type="ARBA" id="ARBA00023303"/>
    </source>
</evidence>
<evidence type="ECO:0000313" key="15">
    <source>
        <dbReference type="Proteomes" id="UP000887458"/>
    </source>
</evidence>
<feature type="transmembrane region" description="Helical" evidence="12">
    <location>
        <begin position="175"/>
        <end position="192"/>
    </location>
</feature>
<evidence type="ECO:0000313" key="14">
    <source>
        <dbReference type="EMBL" id="KAH9420503.1"/>
    </source>
</evidence>
<dbReference type="InterPro" id="IPR019594">
    <property type="entry name" value="Glu/Gly-bd"/>
</dbReference>
<keyword evidence="10" id="KW-1071">Ligand-gated ion channel</keyword>
<keyword evidence="7 12" id="KW-0472">Membrane</keyword>
<keyword evidence="6" id="KW-0406">Ion transport</keyword>
<evidence type="ECO:0000259" key="13">
    <source>
        <dbReference type="Pfam" id="PF10613"/>
    </source>
</evidence>
<keyword evidence="15" id="KW-1185">Reference proteome</keyword>
<feature type="domain" description="Ionotropic glutamate receptor L-glutamate and glycine-binding" evidence="13">
    <location>
        <begin position="17"/>
        <end position="109"/>
    </location>
</feature>
<sequence>MKTLNISNQIIRIGFFNVNPPFVWLKSNQTDYYNVDGIESKIINLMQQNYGFKIEWFITNERYGNKKKKVFCSGLFEFFFKKKIDMAIGGISQTKNRIDVVDFLESHDQDRLTFAITDMDNRLGLHQTYNFDLLWKPFMFEVWMILLSMFVLFGLFDQFRLKLFKRKKFNNKNDYLIWINLSLLFKVTYYRLNKINTSIKICSIIWTLSSIVINNVYIGQLHSLMTLPSERTGIITIDEFAHACSMGQILPILIKNSAVITTLSQSNIQSFQMIYQQARLIPDRETALKSQYLHIVSILLNDHHHHHHHQDNRLLHIAPDTIGSSFYSIITAIPVRKSFPFRKTFGKL</sequence>
<dbReference type="EMBL" id="NJHN03000047">
    <property type="protein sequence ID" value="KAH9420503.1"/>
    <property type="molecule type" value="Genomic_DNA"/>
</dbReference>
<dbReference type="SUPFAM" id="SSF53850">
    <property type="entry name" value="Periplasmic binding protein-like II"/>
    <property type="match status" value="1"/>
</dbReference>
<evidence type="ECO:0000256" key="8">
    <source>
        <dbReference type="ARBA" id="ARBA00023170"/>
    </source>
</evidence>
<dbReference type="Gene3D" id="3.40.190.10">
    <property type="entry name" value="Periplasmic binding protein-like II"/>
    <property type="match status" value="1"/>
</dbReference>
<dbReference type="InterPro" id="IPR052192">
    <property type="entry name" value="Insect_Ionotropic_Sensory_Rcpt"/>
</dbReference>
<evidence type="ECO:0000256" key="3">
    <source>
        <dbReference type="ARBA" id="ARBA00022475"/>
    </source>
</evidence>
<evidence type="ECO:0000256" key="2">
    <source>
        <dbReference type="ARBA" id="ARBA00022448"/>
    </source>
</evidence>
<keyword evidence="4 12" id="KW-0812">Transmembrane</keyword>
<evidence type="ECO:0000256" key="9">
    <source>
        <dbReference type="ARBA" id="ARBA00023180"/>
    </source>
</evidence>